<dbReference type="OrthoDB" id="1669814at2759"/>
<dbReference type="InterPro" id="IPR002347">
    <property type="entry name" value="SDR_fam"/>
</dbReference>
<reference evidence="1" key="1">
    <citation type="submission" date="2015-01" db="EMBL/GenBank/DDBJ databases">
        <title>The Genome Sequence of Cladophialophora bantiana CBS 173.52.</title>
        <authorList>
            <consortium name="The Broad Institute Genomics Platform"/>
            <person name="Cuomo C."/>
            <person name="de Hoog S."/>
            <person name="Gorbushina A."/>
            <person name="Stielow B."/>
            <person name="Teixiera M."/>
            <person name="Abouelleil A."/>
            <person name="Chapman S.B."/>
            <person name="Priest M."/>
            <person name="Young S.K."/>
            <person name="Wortman J."/>
            <person name="Nusbaum C."/>
            <person name="Birren B."/>
        </authorList>
    </citation>
    <scope>NUCLEOTIDE SEQUENCE [LARGE SCALE GENOMIC DNA]</scope>
    <source>
        <strain evidence="1">CBS 173.52</strain>
    </source>
</reference>
<sequence length="81" mass="8953">MNVNGQEAFNFIAEAMTPDSQEELASFVKIGRVPSSRGYVKGAMYHVTKHAVVRLTKRAAIEGASRNIRFNAVLSWIPFLG</sequence>
<dbReference type="HOGENOM" id="CLU_2573676_0_0_1"/>
<dbReference type="Proteomes" id="UP000053789">
    <property type="component" value="Unassembled WGS sequence"/>
</dbReference>
<organism evidence="1 2">
    <name type="scientific">Cladophialophora bantiana (strain ATCC 10958 / CBS 173.52 / CDC B-1940 / NIH 8579)</name>
    <name type="common">Xylohypha bantiana</name>
    <dbReference type="NCBI Taxonomy" id="1442370"/>
    <lineage>
        <taxon>Eukaryota</taxon>
        <taxon>Fungi</taxon>
        <taxon>Dikarya</taxon>
        <taxon>Ascomycota</taxon>
        <taxon>Pezizomycotina</taxon>
        <taxon>Eurotiomycetes</taxon>
        <taxon>Chaetothyriomycetidae</taxon>
        <taxon>Chaetothyriales</taxon>
        <taxon>Herpotrichiellaceae</taxon>
        <taxon>Cladophialophora</taxon>
    </lineage>
</organism>
<dbReference type="Pfam" id="PF13561">
    <property type="entry name" value="adh_short_C2"/>
    <property type="match status" value="1"/>
</dbReference>
<dbReference type="EMBL" id="KN847003">
    <property type="protein sequence ID" value="KIW87602.1"/>
    <property type="molecule type" value="Genomic_DNA"/>
</dbReference>
<dbReference type="Gene3D" id="3.40.50.720">
    <property type="entry name" value="NAD(P)-binding Rossmann-like Domain"/>
    <property type="match status" value="1"/>
</dbReference>
<proteinExistence type="predicted"/>
<gene>
    <name evidence="1" type="ORF">Z519_11927</name>
</gene>
<dbReference type="GeneID" id="27704855"/>
<protein>
    <submittedName>
        <fullName evidence="1">Uncharacterized protein</fullName>
    </submittedName>
</protein>
<evidence type="ECO:0000313" key="2">
    <source>
        <dbReference type="Proteomes" id="UP000053789"/>
    </source>
</evidence>
<dbReference type="InterPro" id="IPR036291">
    <property type="entry name" value="NAD(P)-bd_dom_sf"/>
</dbReference>
<dbReference type="AlphaFoldDB" id="A0A0D2FLM1"/>
<accession>A0A0D2FLM1</accession>
<name>A0A0D2FLM1_CLAB1</name>
<dbReference type="RefSeq" id="XP_016614271.1">
    <property type="nucleotide sequence ID" value="XM_016769635.1"/>
</dbReference>
<keyword evidence="2" id="KW-1185">Reference proteome</keyword>
<dbReference type="VEuPathDB" id="FungiDB:Z519_11927"/>
<dbReference type="SUPFAM" id="SSF51735">
    <property type="entry name" value="NAD(P)-binding Rossmann-fold domains"/>
    <property type="match status" value="1"/>
</dbReference>
<evidence type="ECO:0000313" key="1">
    <source>
        <dbReference type="EMBL" id="KIW87602.1"/>
    </source>
</evidence>